<keyword evidence="1" id="KW-0732">Signal</keyword>
<dbReference type="Proteomes" id="UP000464178">
    <property type="component" value="Chromosome"/>
</dbReference>
<sequence length="128" mass="13962">MMVRSLFVVALVSLGAFAADEPKPLGPVDARKHVGKEITVKMKVKSAKDRLEKRGEIYLDAEDDFKDEKNFAVVITRKGAESLKGAGITDPADHFKDKTITAKGTVKEVDGVPRIEVDEAKQIAAEKP</sequence>
<proteinExistence type="predicted"/>
<accession>A0A6P2DFY9</accession>
<dbReference type="KEGG" id="gms:SOIL9_02010"/>
<feature type="signal peptide" evidence="1">
    <location>
        <begin position="1"/>
        <end position="18"/>
    </location>
</feature>
<evidence type="ECO:0000313" key="2">
    <source>
        <dbReference type="EMBL" id="VTR98659.1"/>
    </source>
</evidence>
<evidence type="ECO:0000313" key="3">
    <source>
        <dbReference type="Proteomes" id="UP000464178"/>
    </source>
</evidence>
<gene>
    <name evidence="2" type="ORF">SOIL9_02010</name>
</gene>
<organism evidence="2 3">
    <name type="scientific">Gemmata massiliana</name>
    <dbReference type="NCBI Taxonomy" id="1210884"/>
    <lineage>
        <taxon>Bacteria</taxon>
        <taxon>Pseudomonadati</taxon>
        <taxon>Planctomycetota</taxon>
        <taxon>Planctomycetia</taxon>
        <taxon>Gemmatales</taxon>
        <taxon>Gemmataceae</taxon>
        <taxon>Gemmata</taxon>
    </lineage>
</organism>
<dbReference type="EMBL" id="LR593886">
    <property type="protein sequence ID" value="VTR98659.1"/>
    <property type="molecule type" value="Genomic_DNA"/>
</dbReference>
<name>A0A6P2DFY9_9BACT</name>
<dbReference type="RefSeq" id="WP_162671661.1">
    <property type="nucleotide sequence ID" value="NZ_LR593886.1"/>
</dbReference>
<evidence type="ECO:0000256" key="1">
    <source>
        <dbReference type="SAM" id="SignalP"/>
    </source>
</evidence>
<keyword evidence="3" id="KW-1185">Reference proteome</keyword>
<reference evidence="2 3" key="1">
    <citation type="submission" date="2019-05" db="EMBL/GenBank/DDBJ databases">
        <authorList>
            <consortium name="Science for Life Laboratories"/>
        </authorList>
    </citation>
    <scope>NUCLEOTIDE SEQUENCE [LARGE SCALE GENOMIC DNA]</scope>
    <source>
        <strain evidence="2">Soil9</strain>
    </source>
</reference>
<evidence type="ECO:0008006" key="4">
    <source>
        <dbReference type="Google" id="ProtNLM"/>
    </source>
</evidence>
<dbReference type="AlphaFoldDB" id="A0A6P2DFY9"/>
<feature type="chain" id="PRO_5027054475" description="DUF5666 domain-containing protein" evidence="1">
    <location>
        <begin position="19"/>
        <end position="128"/>
    </location>
</feature>
<protein>
    <recommendedName>
        <fullName evidence="4">DUF5666 domain-containing protein</fullName>
    </recommendedName>
</protein>